<keyword evidence="2" id="KW-1185">Reference proteome</keyword>
<accession>M7SGQ2</accession>
<proteinExistence type="predicted"/>
<dbReference type="KEGG" id="ela:UCREL1_9737"/>
<protein>
    <submittedName>
        <fullName evidence="1">Uncharacterized protein</fullName>
    </submittedName>
</protein>
<name>M7SGQ2_EUTLA</name>
<dbReference type="HOGENOM" id="CLU_719674_0_0_1"/>
<dbReference type="AlphaFoldDB" id="M7SGQ2"/>
<evidence type="ECO:0000313" key="1">
    <source>
        <dbReference type="EMBL" id="EMR63342.1"/>
    </source>
</evidence>
<dbReference type="OrthoDB" id="10375156at2759"/>
<sequence length="384" mass="44998">MDQNRFETSGPHWLHDVDIMRKFVPEDDPTPPASPGGSYPMVDPEAREEFEPQLWQDREFNREPHFIDTCHNVAMSALFYFQQMDKYWERNLPNLEVYERNQIFAGMRCDLPLVVIGWATPNCALITEPDQFTFKLDNHPDGHGIIVTRTYNRGVIKLDDRLFLDLDQEYKLTKSKPEGMARDRALRNVRILQAAIFYSFAFQLADLIAPYNCWMEGDTTAEIIPEGGVLMHTLFGANPQLWKDQRDNLHFVVKDETGNLVVLDERAVCKPLFYADQTSVDNSLDKFGLTMRDRSKISTDLPIPLKARTFEELYANPQPLRNDGRWYWEYLWKMCKEDDKPRRRFFIDRAQWRPGPPTELRIASPDFAELCRTRMSEQSEQSQE</sequence>
<reference evidence="2" key="1">
    <citation type="journal article" date="2013" name="Genome Announc.">
        <title>Draft genome sequence of the grapevine dieback fungus Eutypa lata UCR-EL1.</title>
        <authorList>
            <person name="Blanco-Ulate B."/>
            <person name="Rolshausen P.E."/>
            <person name="Cantu D."/>
        </authorList>
    </citation>
    <scope>NUCLEOTIDE SEQUENCE [LARGE SCALE GENOMIC DNA]</scope>
    <source>
        <strain evidence="2">UCR-EL1</strain>
    </source>
</reference>
<dbReference type="Proteomes" id="UP000012174">
    <property type="component" value="Unassembled WGS sequence"/>
</dbReference>
<evidence type="ECO:0000313" key="2">
    <source>
        <dbReference type="Proteomes" id="UP000012174"/>
    </source>
</evidence>
<gene>
    <name evidence="1" type="ORF">UCREL1_9737</name>
</gene>
<dbReference type="EMBL" id="KB707241">
    <property type="protein sequence ID" value="EMR63342.1"/>
    <property type="molecule type" value="Genomic_DNA"/>
</dbReference>
<organism evidence="1 2">
    <name type="scientific">Eutypa lata (strain UCR-EL1)</name>
    <name type="common">Grapevine dieback disease fungus</name>
    <name type="synonym">Eutypa armeniacae</name>
    <dbReference type="NCBI Taxonomy" id="1287681"/>
    <lineage>
        <taxon>Eukaryota</taxon>
        <taxon>Fungi</taxon>
        <taxon>Dikarya</taxon>
        <taxon>Ascomycota</taxon>
        <taxon>Pezizomycotina</taxon>
        <taxon>Sordariomycetes</taxon>
        <taxon>Xylariomycetidae</taxon>
        <taxon>Xylariales</taxon>
        <taxon>Diatrypaceae</taxon>
        <taxon>Eutypa</taxon>
    </lineage>
</organism>